<dbReference type="OrthoDB" id="9802241at2"/>
<feature type="domain" description="Orn/DAP/Arg decarboxylase 2 N-terminal" evidence="6">
    <location>
        <begin position="45"/>
        <end position="291"/>
    </location>
</feature>
<dbReference type="SUPFAM" id="SSF50621">
    <property type="entry name" value="Alanine racemase C-terminal domain-like"/>
    <property type="match status" value="1"/>
</dbReference>
<feature type="active site" description="Proton donor" evidence="3">
    <location>
        <position position="359"/>
    </location>
</feature>
<accession>A0A4R5U449</accession>
<comment type="caution">
    <text evidence="7">The sequence shown here is derived from an EMBL/GenBank/DDBJ whole genome shotgun (WGS) entry which is preliminary data.</text>
</comment>
<evidence type="ECO:0000259" key="5">
    <source>
        <dbReference type="Pfam" id="PF00278"/>
    </source>
</evidence>
<dbReference type="PANTHER" id="PTHR43727">
    <property type="entry name" value="DIAMINOPIMELATE DECARBOXYLASE"/>
    <property type="match status" value="1"/>
</dbReference>
<dbReference type="EMBL" id="SMTF01000001">
    <property type="protein sequence ID" value="TDK28502.1"/>
    <property type="molecule type" value="Genomic_DNA"/>
</dbReference>
<evidence type="ECO:0000259" key="6">
    <source>
        <dbReference type="Pfam" id="PF02784"/>
    </source>
</evidence>
<protein>
    <submittedName>
        <fullName evidence="7">Pyridoxal-dependent decarboxylase, exosortase A system-associated</fullName>
    </submittedName>
</protein>
<dbReference type="Proteomes" id="UP000294796">
    <property type="component" value="Unassembled WGS sequence"/>
</dbReference>
<dbReference type="InterPro" id="IPR000183">
    <property type="entry name" value="Orn/DAP/Arg_de-COase"/>
</dbReference>
<evidence type="ECO:0000256" key="3">
    <source>
        <dbReference type="PIRSR" id="PIRSR600183-50"/>
    </source>
</evidence>
<dbReference type="Gene3D" id="3.20.20.10">
    <property type="entry name" value="Alanine racemase"/>
    <property type="match status" value="1"/>
</dbReference>
<feature type="domain" description="Orn/DAP/Arg decarboxylase 2 C-terminal" evidence="5">
    <location>
        <begin position="39"/>
        <end position="386"/>
    </location>
</feature>
<feature type="modified residue" description="N6-(pyridoxal phosphate)lysine" evidence="3">
    <location>
        <position position="68"/>
    </location>
</feature>
<dbReference type="PANTHER" id="PTHR43727:SF2">
    <property type="entry name" value="GROUP IV DECARBOXYLASE"/>
    <property type="match status" value="1"/>
</dbReference>
<dbReference type="SUPFAM" id="SSF51419">
    <property type="entry name" value="PLP-binding barrel"/>
    <property type="match status" value="1"/>
</dbReference>
<dbReference type="Pfam" id="PF00278">
    <property type="entry name" value="Orn_DAP_Arg_deC"/>
    <property type="match status" value="1"/>
</dbReference>
<dbReference type="InterPro" id="IPR002433">
    <property type="entry name" value="Orn_de-COase"/>
</dbReference>
<comment type="cofactor">
    <cofactor evidence="1 3">
        <name>pyridoxal 5'-phosphate</name>
        <dbReference type="ChEBI" id="CHEBI:597326"/>
    </cofactor>
</comment>
<name>A0A4R5U449_9GAMM</name>
<evidence type="ECO:0000256" key="2">
    <source>
        <dbReference type="ARBA" id="ARBA00022898"/>
    </source>
</evidence>
<dbReference type="GO" id="GO:0009089">
    <property type="term" value="P:lysine biosynthetic process via diaminopimelate"/>
    <property type="evidence" value="ECO:0007669"/>
    <property type="project" value="TreeGrafter"/>
</dbReference>
<dbReference type="Pfam" id="PF02784">
    <property type="entry name" value="Orn_Arg_deC_N"/>
    <property type="match status" value="1"/>
</dbReference>
<dbReference type="InterPro" id="IPR029066">
    <property type="entry name" value="PLP-binding_barrel"/>
</dbReference>
<sequence length="408" mass="43325">MTDSTHSSRDWPRDGAGEFLVGGQPLSRVVDAVGSTPCYLYDRERLRARAWALRSAFPTGVLLHYAMKANPMPALVCHMAGLVDGLDVASAGELRVALDTGTSPEHISFAGPGKSDAELRQAAAAGILVNVESFREIGELARASERNGRAARVAVRVNLPFELKASGMKMSGGARQFGVDAECVPDLLREIAAAGLAFEGFHMFAGSQNLRHAAIVEAQTKCYEQALEWSDLLPAPVRSLNLGGGFGIPYTPGEAPLDLAPVCDNLGRLSERMSGDFPGGHIVIELGRYLVGEAGLYVSRVIDRKISRGQVFLVVDGGMHHHLAASGNFGQVIRRNYPVAVNGRSDAGTETASVVGPLCTPLDLLADRMELDAAQPGDLVVVFQSGAYGRSASPRNFLSHPEAAEALV</sequence>
<dbReference type="CDD" id="cd06839">
    <property type="entry name" value="PLPDE_III_Btrk_like"/>
    <property type="match status" value="1"/>
</dbReference>
<comment type="similarity">
    <text evidence="4">Belongs to the Orn/Lys/Arg decarboxylase class-II family.</text>
</comment>
<dbReference type="PRINTS" id="PR01179">
    <property type="entry name" value="ODADCRBXLASE"/>
</dbReference>
<gene>
    <name evidence="7" type="ORF">E2F46_01020</name>
</gene>
<dbReference type="RefSeq" id="WP_133320323.1">
    <property type="nucleotide sequence ID" value="NZ_SMTF01000001.1"/>
</dbReference>
<keyword evidence="8" id="KW-1185">Reference proteome</keyword>
<dbReference type="InterPro" id="IPR022644">
    <property type="entry name" value="De-COase2_N"/>
</dbReference>
<reference evidence="7 8" key="1">
    <citation type="submission" date="2019-03" db="EMBL/GenBank/DDBJ databases">
        <title>Luteimonas zhaokaii sp.nov., isolated from the rectal contents of Plateau pika in Yushu, Qinghai Province, China.</title>
        <authorList>
            <person name="Zhang G."/>
        </authorList>
    </citation>
    <scope>NUCLEOTIDE SEQUENCE [LARGE SCALE GENOMIC DNA]</scope>
    <source>
        <strain evidence="7 8">B9</strain>
    </source>
</reference>
<dbReference type="InterPro" id="IPR017530">
    <property type="entry name" value="DCO2ase_PEP1"/>
</dbReference>
<dbReference type="GO" id="GO:0006596">
    <property type="term" value="P:polyamine biosynthetic process"/>
    <property type="evidence" value="ECO:0007669"/>
    <property type="project" value="InterPro"/>
</dbReference>
<dbReference type="InterPro" id="IPR009006">
    <property type="entry name" value="Ala_racemase/Decarboxylase_C"/>
</dbReference>
<organism evidence="7 8">
    <name type="scientific">Luteimonas aestuarii</name>
    <dbReference type="NCBI Taxonomy" id="453837"/>
    <lineage>
        <taxon>Bacteria</taxon>
        <taxon>Pseudomonadati</taxon>
        <taxon>Pseudomonadota</taxon>
        <taxon>Gammaproteobacteria</taxon>
        <taxon>Lysobacterales</taxon>
        <taxon>Lysobacteraceae</taxon>
        <taxon>Luteimonas</taxon>
    </lineage>
</organism>
<dbReference type="GO" id="GO:0008836">
    <property type="term" value="F:diaminopimelate decarboxylase activity"/>
    <property type="evidence" value="ECO:0007669"/>
    <property type="project" value="TreeGrafter"/>
</dbReference>
<dbReference type="InterPro" id="IPR022643">
    <property type="entry name" value="De-COase2_C"/>
</dbReference>
<evidence type="ECO:0000256" key="4">
    <source>
        <dbReference type="RuleBase" id="RU003737"/>
    </source>
</evidence>
<dbReference type="PRINTS" id="PR01182">
    <property type="entry name" value="ORNDCRBXLASE"/>
</dbReference>
<proteinExistence type="inferred from homology"/>
<dbReference type="AlphaFoldDB" id="A0A4R5U449"/>
<dbReference type="NCBIfam" id="TIGR03099">
    <property type="entry name" value="dCO2ase_PEP1"/>
    <property type="match status" value="1"/>
</dbReference>
<dbReference type="Gene3D" id="2.40.37.10">
    <property type="entry name" value="Lyase, Ornithine Decarboxylase, Chain A, domain 1"/>
    <property type="match status" value="1"/>
</dbReference>
<keyword evidence="2 3" id="KW-0663">Pyridoxal phosphate</keyword>
<evidence type="ECO:0000313" key="7">
    <source>
        <dbReference type="EMBL" id="TDK28502.1"/>
    </source>
</evidence>
<evidence type="ECO:0000256" key="1">
    <source>
        <dbReference type="ARBA" id="ARBA00001933"/>
    </source>
</evidence>
<evidence type="ECO:0000313" key="8">
    <source>
        <dbReference type="Proteomes" id="UP000294796"/>
    </source>
</evidence>